<dbReference type="SUPFAM" id="SSF56112">
    <property type="entry name" value="Protein kinase-like (PK-like)"/>
    <property type="match status" value="1"/>
</dbReference>
<feature type="domain" description="Protein kinase" evidence="2">
    <location>
        <begin position="9"/>
        <end position="57"/>
    </location>
</feature>
<evidence type="ECO:0000259" key="2">
    <source>
        <dbReference type="PROSITE" id="PS50011"/>
    </source>
</evidence>
<dbReference type="PROSITE" id="PS00107">
    <property type="entry name" value="PROTEIN_KINASE_ATP"/>
    <property type="match status" value="1"/>
</dbReference>
<keyword evidence="1" id="KW-0547">Nucleotide-binding</keyword>
<feature type="binding site" evidence="1">
    <location>
        <position position="38"/>
    </location>
    <ligand>
        <name>ATP</name>
        <dbReference type="ChEBI" id="CHEBI:30616"/>
    </ligand>
</feature>
<reference evidence="3" key="1">
    <citation type="submission" date="2023-07" db="EMBL/GenBank/DDBJ databases">
        <authorList>
            <person name="Stuckert A."/>
        </authorList>
    </citation>
    <scope>NUCLEOTIDE SEQUENCE</scope>
</reference>
<gene>
    <name evidence="3" type="ORF">RIMI_LOCUS1189585</name>
</gene>
<accession>A0ABN9KQN7</accession>
<keyword evidence="1" id="KW-0067">ATP-binding</keyword>
<evidence type="ECO:0000313" key="3">
    <source>
        <dbReference type="EMBL" id="CAJ0920066.1"/>
    </source>
</evidence>
<dbReference type="InterPro" id="IPR000719">
    <property type="entry name" value="Prot_kinase_dom"/>
</dbReference>
<keyword evidence="4" id="KW-1185">Reference proteome</keyword>
<dbReference type="PROSITE" id="PS50011">
    <property type="entry name" value="PROTEIN_KINASE_DOM"/>
    <property type="match status" value="1"/>
</dbReference>
<evidence type="ECO:0000256" key="1">
    <source>
        <dbReference type="PROSITE-ProRule" id="PRU10141"/>
    </source>
</evidence>
<name>A0ABN9KQN7_9NEOB</name>
<protein>
    <recommendedName>
        <fullName evidence="2">Protein kinase domain-containing protein</fullName>
    </recommendedName>
</protein>
<evidence type="ECO:0000313" key="4">
    <source>
        <dbReference type="Proteomes" id="UP001176940"/>
    </source>
</evidence>
<dbReference type="InterPro" id="IPR011009">
    <property type="entry name" value="Kinase-like_dom_sf"/>
</dbReference>
<dbReference type="EMBL" id="CAUEEQ010001536">
    <property type="protein sequence ID" value="CAJ0920066.1"/>
    <property type="molecule type" value="Genomic_DNA"/>
</dbReference>
<comment type="caution">
    <text evidence="3">The sequence shown here is derived from an EMBL/GenBank/DDBJ whole genome shotgun (WGS) entry which is preliminary data.</text>
</comment>
<proteinExistence type="predicted"/>
<sequence>MELRVGNKYRLGRKIGSGSFGDIYLGANIATGEEVAIKLECVKTKHPQLHIESNSTR</sequence>
<dbReference type="InterPro" id="IPR017441">
    <property type="entry name" value="Protein_kinase_ATP_BS"/>
</dbReference>
<organism evidence="3 4">
    <name type="scientific">Ranitomeya imitator</name>
    <name type="common">mimic poison frog</name>
    <dbReference type="NCBI Taxonomy" id="111125"/>
    <lineage>
        <taxon>Eukaryota</taxon>
        <taxon>Metazoa</taxon>
        <taxon>Chordata</taxon>
        <taxon>Craniata</taxon>
        <taxon>Vertebrata</taxon>
        <taxon>Euteleostomi</taxon>
        <taxon>Amphibia</taxon>
        <taxon>Batrachia</taxon>
        <taxon>Anura</taxon>
        <taxon>Neobatrachia</taxon>
        <taxon>Hyloidea</taxon>
        <taxon>Dendrobatidae</taxon>
        <taxon>Dendrobatinae</taxon>
        <taxon>Ranitomeya</taxon>
    </lineage>
</organism>
<dbReference type="Proteomes" id="UP001176940">
    <property type="component" value="Unassembled WGS sequence"/>
</dbReference>
<dbReference type="Gene3D" id="3.30.200.20">
    <property type="entry name" value="Phosphorylase Kinase, domain 1"/>
    <property type="match status" value="1"/>
</dbReference>